<reference evidence="1" key="1">
    <citation type="submission" date="2020-08" db="EMBL/GenBank/DDBJ databases">
        <title>Multicomponent nature underlies the extraordinary mechanical properties of spider dragline silk.</title>
        <authorList>
            <person name="Kono N."/>
            <person name="Nakamura H."/>
            <person name="Mori M."/>
            <person name="Yoshida Y."/>
            <person name="Ohtoshi R."/>
            <person name="Malay A.D."/>
            <person name="Moran D.A.P."/>
            <person name="Tomita M."/>
            <person name="Numata K."/>
            <person name="Arakawa K."/>
        </authorList>
    </citation>
    <scope>NUCLEOTIDE SEQUENCE</scope>
</reference>
<organism evidence="1 2">
    <name type="scientific">Nephila pilipes</name>
    <name type="common">Giant wood spider</name>
    <name type="synonym">Nephila maculata</name>
    <dbReference type="NCBI Taxonomy" id="299642"/>
    <lineage>
        <taxon>Eukaryota</taxon>
        <taxon>Metazoa</taxon>
        <taxon>Ecdysozoa</taxon>
        <taxon>Arthropoda</taxon>
        <taxon>Chelicerata</taxon>
        <taxon>Arachnida</taxon>
        <taxon>Araneae</taxon>
        <taxon>Araneomorphae</taxon>
        <taxon>Entelegynae</taxon>
        <taxon>Araneoidea</taxon>
        <taxon>Nephilidae</taxon>
        <taxon>Nephila</taxon>
    </lineage>
</organism>
<sequence length="82" mass="9473">ARNLRLRRPLHSLSKPPRDWQVRCLAGFYQLGIAQTSNEWSLLKSPISNRVMRTTVTFKKHLGKHRNPGQSVLTTRQLLIVV</sequence>
<keyword evidence="2" id="KW-1185">Reference proteome</keyword>
<protein>
    <submittedName>
        <fullName evidence="1">Uncharacterized protein</fullName>
    </submittedName>
</protein>
<dbReference type="EMBL" id="BMAW01054970">
    <property type="protein sequence ID" value="GFS98742.1"/>
    <property type="molecule type" value="Genomic_DNA"/>
</dbReference>
<accession>A0A8X6TE18</accession>
<proteinExistence type="predicted"/>
<feature type="non-terminal residue" evidence="1">
    <location>
        <position position="1"/>
    </location>
</feature>
<gene>
    <name evidence="1" type="ORF">NPIL_527791</name>
</gene>
<dbReference type="AlphaFoldDB" id="A0A8X6TE18"/>
<name>A0A8X6TE18_NEPPI</name>
<comment type="caution">
    <text evidence="1">The sequence shown here is derived from an EMBL/GenBank/DDBJ whole genome shotgun (WGS) entry which is preliminary data.</text>
</comment>
<dbReference type="Proteomes" id="UP000887013">
    <property type="component" value="Unassembled WGS sequence"/>
</dbReference>
<evidence type="ECO:0000313" key="2">
    <source>
        <dbReference type="Proteomes" id="UP000887013"/>
    </source>
</evidence>
<evidence type="ECO:0000313" key="1">
    <source>
        <dbReference type="EMBL" id="GFS98742.1"/>
    </source>
</evidence>